<organism evidence="1">
    <name type="scientific">Palpitomonas bilix</name>
    <dbReference type="NCBI Taxonomy" id="652834"/>
    <lineage>
        <taxon>Eukaryota</taxon>
        <taxon>Eukaryota incertae sedis</taxon>
    </lineage>
</organism>
<gene>
    <name evidence="1" type="ORF">PBIL07802_LOCUS11222</name>
</gene>
<accession>A0A7S3D7D6</accession>
<evidence type="ECO:0000313" key="1">
    <source>
        <dbReference type="EMBL" id="CAE0249024.1"/>
    </source>
</evidence>
<protein>
    <submittedName>
        <fullName evidence="1">Uncharacterized protein</fullName>
    </submittedName>
</protein>
<proteinExistence type="predicted"/>
<sequence length="99" mass="11005">MNLPDVSPKSAENNEVKPTYTLQRGGEIIVPPQCVKTRLLEAMKEKEAEGKCMICPMEAVQGQPTDGQEALFSTQKKTVWLVLTEEDIFCLQTEASGYL</sequence>
<dbReference type="EMBL" id="HBIB01017366">
    <property type="protein sequence ID" value="CAE0249024.1"/>
    <property type="molecule type" value="Transcribed_RNA"/>
</dbReference>
<reference evidence="1" key="1">
    <citation type="submission" date="2021-01" db="EMBL/GenBank/DDBJ databases">
        <authorList>
            <person name="Corre E."/>
            <person name="Pelletier E."/>
            <person name="Niang G."/>
            <person name="Scheremetjew M."/>
            <person name="Finn R."/>
            <person name="Kale V."/>
            <person name="Holt S."/>
            <person name="Cochrane G."/>
            <person name="Meng A."/>
            <person name="Brown T."/>
            <person name="Cohen L."/>
        </authorList>
    </citation>
    <scope>NUCLEOTIDE SEQUENCE</scope>
    <source>
        <strain evidence="1">NIES-2562</strain>
    </source>
</reference>
<name>A0A7S3D7D6_9EUKA</name>
<dbReference type="AlphaFoldDB" id="A0A7S3D7D6"/>